<dbReference type="EMBL" id="JAWWNJ010000131">
    <property type="protein sequence ID" value="KAK6987467.1"/>
    <property type="molecule type" value="Genomic_DNA"/>
</dbReference>
<feature type="region of interest" description="Disordered" evidence="1">
    <location>
        <begin position="295"/>
        <end position="323"/>
    </location>
</feature>
<comment type="caution">
    <text evidence="2">The sequence shown here is derived from an EMBL/GenBank/DDBJ whole genome shotgun (WGS) entry which is preliminary data.</text>
</comment>
<evidence type="ECO:0000313" key="3">
    <source>
        <dbReference type="Proteomes" id="UP001362999"/>
    </source>
</evidence>
<name>A0AAV9ZM16_9AGAR</name>
<sequence>MPPQNQNPPYPWIPEFGLYPPNHLDLESDADSAKNPLALAIAAGPAGSQNPSQGPRNVLYPCDYNHNSNAGHWEALNATSGFGVKELKQSCAAAGTLDANFGRAEGRGVWESKYEYRDVYTTHYAAATPLQDRIYIPTTWTHPAGGMGLLMPWAWICDDYSNYESRTGYTTSLAPISNLGLMICTRDIPSPGHGWNYTHEHRDGGRVGPNALSLDISGANGYTVEDDGSLSRSLPIPASDFEVEASHLNHAQPFFVHTTIPTHEDSQLSNASEVPSDESKIQTPTNIALAFWEIQTPTSFEEKPPSSTRARKGDSAPPYRFPHPILRLKLRT</sequence>
<protein>
    <submittedName>
        <fullName evidence="2">Uncharacterized protein</fullName>
    </submittedName>
</protein>
<reference evidence="2 3" key="1">
    <citation type="journal article" date="2024" name="J Genomics">
        <title>Draft genome sequencing and assembly of Favolaschia claudopus CIRM-BRFM 2984 isolated from oak limbs.</title>
        <authorList>
            <person name="Navarro D."/>
            <person name="Drula E."/>
            <person name="Chaduli D."/>
            <person name="Cazenave R."/>
            <person name="Ahrendt S."/>
            <person name="Wang J."/>
            <person name="Lipzen A."/>
            <person name="Daum C."/>
            <person name="Barry K."/>
            <person name="Grigoriev I.V."/>
            <person name="Favel A."/>
            <person name="Rosso M.N."/>
            <person name="Martin F."/>
        </authorList>
    </citation>
    <scope>NUCLEOTIDE SEQUENCE [LARGE SCALE GENOMIC DNA]</scope>
    <source>
        <strain evidence="2 3">CIRM-BRFM 2984</strain>
    </source>
</reference>
<gene>
    <name evidence="2" type="ORF">R3P38DRAFT_3101338</name>
</gene>
<evidence type="ECO:0000256" key="1">
    <source>
        <dbReference type="SAM" id="MobiDB-lite"/>
    </source>
</evidence>
<keyword evidence="3" id="KW-1185">Reference proteome</keyword>
<proteinExistence type="predicted"/>
<dbReference type="AlphaFoldDB" id="A0AAV9ZM16"/>
<organism evidence="2 3">
    <name type="scientific">Favolaschia claudopus</name>
    <dbReference type="NCBI Taxonomy" id="2862362"/>
    <lineage>
        <taxon>Eukaryota</taxon>
        <taxon>Fungi</taxon>
        <taxon>Dikarya</taxon>
        <taxon>Basidiomycota</taxon>
        <taxon>Agaricomycotina</taxon>
        <taxon>Agaricomycetes</taxon>
        <taxon>Agaricomycetidae</taxon>
        <taxon>Agaricales</taxon>
        <taxon>Marasmiineae</taxon>
        <taxon>Mycenaceae</taxon>
        <taxon>Favolaschia</taxon>
    </lineage>
</organism>
<evidence type="ECO:0000313" key="2">
    <source>
        <dbReference type="EMBL" id="KAK6987467.1"/>
    </source>
</evidence>
<dbReference type="Proteomes" id="UP001362999">
    <property type="component" value="Unassembled WGS sequence"/>
</dbReference>
<accession>A0AAV9ZM16</accession>